<dbReference type="EMBL" id="JBHLUX010000023">
    <property type="protein sequence ID" value="MFC0470527.1"/>
    <property type="molecule type" value="Genomic_DNA"/>
</dbReference>
<evidence type="ECO:0000313" key="2">
    <source>
        <dbReference type="Proteomes" id="UP001589838"/>
    </source>
</evidence>
<protein>
    <submittedName>
        <fullName evidence="1">Glycoside hydrolase family 125 protein</fullName>
    </submittedName>
</protein>
<accession>A0ABV6KB38</accession>
<dbReference type="Gene3D" id="1.50.10.10">
    <property type="match status" value="1"/>
</dbReference>
<dbReference type="InterPro" id="IPR012341">
    <property type="entry name" value="6hp_glycosidase-like_sf"/>
</dbReference>
<dbReference type="InterPro" id="IPR008313">
    <property type="entry name" value="GH125"/>
</dbReference>
<gene>
    <name evidence="1" type="ORF">ACFFHM_08475</name>
</gene>
<name>A0ABV6KB38_9BACI</name>
<dbReference type="SMART" id="SM01149">
    <property type="entry name" value="DUF1237"/>
    <property type="match status" value="1"/>
</dbReference>
<dbReference type="PIRSF" id="PIRSF028846">
    <property type="entry name" value="UCP028846"/>
    <property type="match status" value="1"/>
</dbReference>
<keyword evidence="2" id="KW-1185">Reference proteome</keyword>
<comment type="caution">
    <text evidence="1">The sequence shown here is derived from an EMBL/GenBank/DDBJ whole genome shotgun (WGS) entry which is preliminary data.</text>
</comment>
<dbReference type="Proteomes" id="UP001589838">
    <property type="component" value="Unassembled WGS sequence"/>
</dbReference>
<keyword evidence="1" id="KW-0378">Hydrolase</keyword>
<reference evidence="1 2" key="1">
    <citation type="submission" date="2024-09" db="EMBL/GenBank/DDBJ databases">
        <authorList>
            <person name="Sun Q."/>
            <person name="Mori K."/>
        </authorList>
    </citation>
    <scope>NUCLEOTIDE SEQUENCE [LARGE SCALE GENOMIC DNA]</scope>
    <source>
        <strain evidence="1 2">NCAIM B.02610</strain>
    </source>
</reference>
<organism evidence="1 2">
    <name type="scientific">Halalkalibacter kiskunsagensis</name>
    <dbReference type="NCBI Taxonomy" id="1548599"/>
    <lineage>
        <taxon>Bacteria</taxon>
        <taxon>Bacillati</taxon>
        <taxon>Bacillota</taxon>
        <taxon>Bacilli</taxon>
        <taxon>Bacillales</taxon>
        <taxon>Bacillaceae</taxon>
        <taxon>Halalkalibacter</taxon>
    </lineage>
</organism>
<sequence length="451" mass="51837">MQNKIPVSMKSLIDEVKTSFANDEKVQTMFENCFSNTYETTIRHKEDGTTFVITGDIPAMWLRDSAAQVRPYLLLAEQDEAIADLIQGVIQKQFLFLNHDPYANAFNEEANGNRYHEDKTEMTDLIWERKYEIDSLCYPIQLAYLFWKATGRTSQFNNTFIEAVNKIIRTWKREQYHAERSNYHFERENCPAQDTLSHGGKGAPVRYTGMTWSGFRPSDDACQYGYLIPSNMFAVVVLEYVVEVFEQVIQDSKLAKEALVLAKEIDQGIQKYGTVEHPEYGTVYAYETDGLGNHNLMDDANVPSLLSIPYLGYCAVDDSIYQNTRKFILSNENPFYYEGKIAKGIGSPHTPERFIWHISLAVQGLTAVTLEEKQEILRLFKNTDAKTNLMHEGFNVDDPMQFTRPWFSWANSMFSEFVLSLTNTFVKESPISKVGKTNDIPIENSINRFNL</sequence>
<dbReference type="Pfam" id="PF06824">
    <property type="entry name" value="Glyco_hydro_125"/>
    <property type="match status" value="1"/>
</dbReference>
<dbReference type="PANTHER" id="PTHR31047:SF0">
    <property type="entry name" value="MEIOTICALLY UP-REGULATED GENE 157 PROTEIN"/>
    <property type="match status" value="1"/>
</dbReference>
<dbReference type="InterPro" id="IPR008928">
    <property type="entry name" value="6-hairpin_glycosidase_sf"/>
</dbReference>
<dbReference type="RefSeq" id="WP_335961533.1">
    <property type="nucleotide sequence ID" value="NZ_JAXBLX010000018.1"/>
</dbReference>
<proteinExistence type="predicted"/>
<evidence type="ECO:0000313" key="1">
    <source>
        <dbReference type="EMBL" id="MFC0470527.1"/>
    </source>
</evidence>
<dbReference type="SUPFAM" id="SSF48208">
    <property type="entry name" value="Six-hairpin glycosidases"/>
    <property type="match status" value="1"/>
</dbReference>
<dbReference type="GO" id="GO:0016787">
    <property type="term" value="F:hydrolase activity"/>
    <property type="evidence" value="ECO:0007669"/>
    <property type="project" value="UniProtKB-KW"/>
</dbReference>
<dbReference type="PANTHER" id="PTHR31047">
    <property type="entry name" value="MEIOTICALLY UP-REGULATED GENE 157 PROTEIN"/>
    <property type="match status" value="1"/>
</dbReference>